<comment type="cofactor">
    <cofactor evidence="1">
        <name>FAD</name>
        <dbReference type="ChEBI" id="CHEBI:57692"/>
    </cofactor>
</comment>
<dbReference type="Pfam" id="PF02771">
    <property type="entry name" value="Acyl-CoA_dh_N"/>
    <property type="match status" value="1"/>
</dbReference>
<feature type="domain" description="Acyl-CoA dehydrogenase/oxidase C-terminal" evidence="6">
    <location>
        <begin position="204"/>
        <end position="320"/>
    </location>
</feature>
<dbReference type="GO" id="GO:0003995">
    <property type="term" value="F:acyl-CoA dehydrogenase activity"/>
    <property type="evidence" value="ECO:0007669"/>
    <property type="project" value="TreeGrafter"/>
</dbReference>
<dbReference type="AlphaFoldDB" id="A0A6J6BVT8"/>
<evidence type="ECO:0000256" key="3">
    <source>
        <dbReference type="ARBA" id="ARBA00022630"/>
    </source>
</evidence>
<keyword evidence="4" id="KW-0274">FAD</keyword>
<dbReference type="Gene3D" id="1.20.140.10">
    <property type="entry name" value="Butyryl-CoA Dehydrogenase, subunit A, domain 3"/>
    <property type="match status" value="1"/>
</dbReference>
<evidence type="ECO:0000256" key="5">
    <source>
        <dbReference type="ARBA" id="ARBA00023002"/>
    </source>
</evidence>
<name>A0A6J6BVT8_9ZZZZ</name>
<evidence type="ECO:0000256" key="4">
    <source>
        <dbReference type="ARBA" id="ARBA00022827"/>
    </source>
</evidence>
<keyword evidence="5" id="KW-0560">Oxidoreductase</keyword>
<evidence type="ECO:0000259" key="7">
    <source>
        <dbReference type="Pfam" id="PF02771"/>
    </source>
</evidence>
<dbReference type="InterPro" id="IPR009075">
    <property type="entry name" value="AcylCo_DH/oxidase_C"/>
</dbReference>
<dbReference type="InterPro" id="IPR037069">
    <property type="entry name" value="AcylCoA_DH/ox_N_sf"/>
</dbReference>
<dbReference type="SUPFAM" id="SSF56645">
    <property type="entry name" value="Acyl-CoA dehydrogenase NM domain-like"/>
    <property type="match status" value="1"/>
</dbReference>
<dbReference type="InterPro" id="IPR013786">
    <property type="entry name" value="AcylCoA_DH/ox_N"/>
</dbReference>
<dbReference type="InterPro" id="IPR009100">
    <property type="entry name" value="AcylCoA_DH/oxidase_NM_dom_sf"/>
</dbReference>
<dbReference type="Gene3D" id="1.10.540.10">
    <property type="entry name" value="Acyl-CoA dehydrogenase/oxidase, N-terminal domain"/>
    <property type="match status" value="1"/>
</dbReference>
<sequence length="341" mass="35320">MDLLPTEEQDEIIGTVRSQLDRSFDLHALAKLDGADSVVDSALWTQCAELGWFGLGLPEALGGVGYTLAEEALLFAEIGTHATPGPFLATVLAGRLAAMVGATELAQQILDGTQLVALAEPHGDGDATAGATVSGTFRVTDFGGADLVLVLVGTSASIVAAADLVAEPMASLDRLVPTAIGTVSEVQALCYQDDASGLVLRATVLVAAELAGIATATAEQSTQYAKDREQFGTPIGSFQAVKHRCADMAVRADAATSLVRYAALAVLDGLPDAAFHAHAARVVASKAAVENSQINVQNHGGIGFTYEHTAHRFVTRAQVRSRTIGDLRSHLGGLLEQPAAL</sequence>
<dbReference type="InterPro" id="IPR036250">
    <property type="entry name" value="AcylCo_DH-like_C"/>
</dbReference>
<dbReference type="Pfam" id="PF00441">
    <property type="entry name" value="Acyl-CoA_dh_1"/>
    <property type="match status" value="1"/>
</dbReference>
<protein>
    <submittedName>
        <fullName evidence="8">Unannotated protein</fullName>
    </submittedName>
</protein>
<dbReference type="EMBL" id="CAEZSF010000107">
    <property type="protein sequence ID" value="CAB4543016.1"/>
    <property type="molecule type" value="Genomic_DNA"/>
</dbReference>
<dbReference type="GO" id="GO:0050660">
    <property type="term" value="F:flavin adenine dinucleotide binding"/>
    <property type="evidence" value="ECO:0007669"/>
    <property type="project" value="InterPro"/>
</dbReference>
<comment type="similarity">
    <text evidence="2">Belongs to the acyl-CoA dehydrogenase family.</text>
</comment>
<accession>A0A6J6BVT8</accession>
<evidence type="ECO:0000256" key="2">
    <source>
        <dbReference type="ARBA" id="ARBA00009347"/>
    </source>
</evidence>
<dbReference type="PANTHER" id="PTHR43884:SF20">
    <property type="entry name" value="ACYL-COA DEHYDROGENASE FADE28"/>
    <property type="match status" value="1"/>
</dbReference>
<proteinExistence type="inferred from homology"/>
<feature type="domain" description="Acyl-CoA dehydrogenase/oxidase N-terminal" evidence="7">
    <location>
        <begin position="6"/>
        <end position="110"/>
    </location>
</feature>
<keyword evidence="3" id="KW-0285">Flavoprotein</keyword>
<evidence type="ECO:0000313" key="8">
    <source>
        <dbReference type="EMBL" id="CAB4543016.1"/>
    </source>
</evidence>
<organism evidence="8">
    <name type="scientific">freshwater metagenome</name>
    <dbReference type="NCBI Taxonomy" id="449393"/>
    <lineage>
        <taxon>unclassified sequences</taxon>
        <taxon>metagenomes</taxon>
        <taxon>ecological metagenomes</taxon>
    </lineage>
</organism>
<dbReference type="SUPFAM" id="SSF47203">
    <property type="entry name" value="Acyl-CoA dehydrogenase C-terminal domain-like"/>
    <property type="match status" value="1"/>
</dbReference>
<reference evidence="8" key="1">
    <citation type="submission" date="2020-05" db="EMBL/GenBank/DDBJ databases">
        <authorList>
            <person name="Chiriac C."/>
            <person name="Salcher M."/>
            <person name="Ghai R."/>
            <person name="Kavagutti S V."/>
        </authorList>
    </citation>
    <scope>NUCLEOTIDE SEQUENCE</scope>
</reference>
<evidence type="ECO:0000259" key="6">
    <source>
        <dbReference type="Pfam" id="PF00441"/>
    </source>
</evidence>
<evidence type="ECO:0000256" key="1">
    <source>
        <dbReference type="ARBA" id="ARBA00001974"/>
    </source>
</evidence>
<dbReference type="PANTHER" id="PTHR43884">
    <property type="entry name" value="ACYL-COA DEHYDROGENASE"/>
    <property type="match status" value="1"/>
</dbReference>
<gene>
    <name evidence="8" type="ORF">UFOPK1358_01131</name>
</gene>